<sequence>MRFRAKDLVWVLPLALFAGVGTIFSSAFPEDSWRETRSREDGFDGPWGDGPWGDGQLSEALDTGVLVAAAIVVLAALVQLAARARPGTTLLVTGALVGGYLALGFHDGPVFVVLVVSSFVAACHAPLRTWGRCVGVTLVVVLGGMVVRELGDADGFAVSTLWQASATLGLTLAAGLLGSLLRGRRHAAREQAQHAATAEQLRTAQELHDGVGHGLAVIAMQSGVALHVLDRDPAAARAALEAIRDTSRESLGSLRVELSRMAGQEAPRRPRPGLADLPALVARVEGAGVRVTVRDDVSHEVPDGVPEEVGAAVYAIAQEALTNVLRHSQAQHVELTLTVDAQTLRLTVRDDGTGGAVHREGMGLPGMHDRARAVGGTLSAGPRSSGPRPGGPRPGGPQATGRQSASGFEVSADLPLEGS</sequence>
<dbReference type="InterPro" id="IPR036890">
    <property type="entry name" value="HATPase_C_sf"/>
</dbReference>
<gene>
    <name evidence="12" type="ORF">NF556_19150</name>
</gene>
<dbReference type="EMBL" id="CP099489">
    <property type="protein sequence ID" value="USQ79679.1"/>
    <property type="molecule type" value="Genomic_DNA"/>
</dbReference>
<dbReference type="GO" id="GO:0016301">
    <property type="term" value="F:kinase activity"/>
    <property type="evidence" value="ECO:0007669"/>
    <property type="project" value="UniProtKB-KW"/>
</dbReference>
<keyword evidence="10" id="KW-1133">Transmembrane helix</keyword>
<keyword evidence="3" id="KW-0597">Phosphoprotein</keyword>
<dbReference type="SMART" id="SM00387">
    <property type="entry name" value="HATPase_c"/>
    <property type="match status" value="1"/>
</dbReference>
<evidence type="ECO:0000256" key="9">
    <source>
        <dbReference type="SAM" id="MobiDB-lite"/>
    </source>
</evidence>
<dbReference type="PANTHER" id="PTHR24421:SF10">
    <property type="entry name" value="NITRATE_NITRITE SENSOR PROTEIN NARQ"/>
    <property type="match status" value="1"/>
</dbReference>
<evidence type="ECO:0000256" key="7">
    <source>
        <dbReference type="ARBA" id="ARBA00022840"/>
    </source>
</evidence>
<dbReference type="Gene3D" id="1.20.5.1930">
    <property type="match status" value="1"/>
</dbReference>
<feature type="transmembrane region" description="Helical" evidence="10">
    <location>
        <begin position="162"/>
        <end position="181"/>
    </location>
</feature>
<protein>
    <recommendedName>
        <fullName evidence="2">histidine kinase</fullName>
        <ecNumber evidence="2">2.7.13.3</ecNumber>
    </recommendedName>
</protein>
<evidence type="ECO:0000256" key="1">
    <source>
        <dbReference type="ARBA" id="ARBA00000085"/>
    </source>
</evidence>
<feature type="transmembrane region" description="Helical" evidence="10">
    <location>
        <begin position="87"/>
        <end position="103"/>
    </location>
</feature>
<dbReference type="Gene3D" id="3.30.565.10">
    <property type="entry name" value="Histidine kinase-like ATPase, C-terminal domain"/>
    <property type="match status" value="1"/>
</dbReference>
<dbReference type="PANTHER" id="PTHR24421">
    <property type="entry name" value="NITRATE/NITRITE SENSOR PROTEIN NARX-RELATED"/>
    <property type="match status" value="1"/>
</dbReference>
<dbReference type="Proteomes" id="UP001056455">
    <property type="component" value="Chromosome"/>
</dbReference>
<dbReference type="SUPFAM" id="SSF55874">
    <property type="entry name" value="ATPase domain of HSP90 chaperone/DNA topoisomerase II/histidine kinase"/>
    <property type="match status" value="1"/>
</dbReference>
<feature type="transmembrane region" description="Helical" evidence="10">
    <location>
        <begin position="134"/>
        <end position="150"/>
    </location>
</feature>
<evidence type="ECO:0000256" key="5">
    <source>
        <dbReference type="ARBA" id="ARBA00022741"/>
    </source>
</evidence>
<dbReference type="CDD" id="cd16917">
    <property type="entry name" value="HATPase_UhpB-NarQ-NarX-like"/>
    <property type="match status" value="1"/>
</dbReference>
<keyword evidence="7" id="KW-0067">ATP-binding</keyword>
<keyword evidence="5" id="KW-0547">Nucleotide-binding</keyword>
<evidence type="ECO:0000256" key="10">
    <source>
        <dbReference type="SAM" id="Phobius"/>
    </source>
</evidence>
<feature type="region of interest" description="Disordered" evidence="9">
    <location>
        <begin position="355"/>
        <end position="419"/>
    </location>
</feature>
<proteinExistence type="predicted"/>
<dbReference type="RefSeq" id="WP_252592783.1">
    <property type="nucleotide sequence ID" value="NZ_CP099489.1"/>
</dbReference>
<keyword evidence="4" id="KW-0808">Transferase</keyword>
<feature type="transmembrane region" description="Helical" evidence="10">
    <location>
        <begin position="60"/>
        <end position="80"/>
    </location>
</feature>
<evidence type="ECO:0000256" key="3">
    <source>
        <dbReference type="ARBA" id="ARBA00022553"/>
    </source>
</evidence>
<comment type="catalytic activity">
    <reaction evidence="1">
        <text>ATP + protein L-histidine = ADP + protein N-phospho-L-histidine.</text>
        <dbReference type="EC" id="2.7.13.3"/>
    </reaction>
</comment>
<dbReference type="InterPro" id="IPR011712">
    <property type="entry name" value="Sig_transdc_His_kin_sub3_dim/P"/>
</dbReference>
<keyword evidence="10" id="KW-0812">Transmembrane</keyword>
<evidence type="ECO:0000313" key="13">
    <source>
        <dbReference type="Proteomes" id="UP001056455"/>
    </source>
</evidence>
<feature type="domain" description="Histidine kinase/HSP90-like ATPase" evidence="11">
    <location>
        <begin position="308"/>
        <end position="418"/>
    </location>
</feature>
<evidence type="ECO:0000256" key="4">
    <source>
        <dbReference type="ARBA" id="ARBA00022679"/>
    </source>
</evidence>
<dbReference type="EC" id="2.7.13.3" evidence="2"/>
<dbReference type="InterPro" id="IPR003594">
    <property type="entry name" value="HATPase_dom"/>
</dbReference>
<evidence type="ECO:0000313" key="12">
    <source>
        <dbReference type="EMBL" id="USQ79679.1"/>
    </source>
</evidence>
<keyword evidence="6 12" id="KW-0418">Kinase</keyword>
<keyword evidence="8" id="KW-0902">Two-component regulatory system</keyword>
<feature type="transmembrane region" description="Helical" evidence="10">
    <location>
        <begin position="109"/>
        <end position="127"/>
    </location>
</feature>
<accession>A0ABY4YSH7</accession>
<keyword evidence="10" id="KW-0472">Membrane</keyword>
<evidence type="ECO:0000256" key="2">
    <source>
        <dbReference type="ARBA" id="ARBA00012438"/>
    </source>
</evidence>
<organism evidence="12 13">
    <name type="scientific">Ornithinimicrobium faecis</name>
    <dbReference type="NCBI Taxonomy" id="2934158"/>
    <lineage>
        <taxon>Bacteria</taxon>
        <taxon>Bacillati</taxon>
        <taxon>Actinomycetota</taxon>
        <taxon>Actinomycetes</taxon>
        <taxon>Micrococcales</taxon>
        <taxon>Ornithinimicrobiaceae</taxon>
        <taxon>Ornithinimicrobium</taxon>
    </lineage>
</organism>
<feature type="compositionally biased region" description="Basic and acidic residues" evidence="9">
    <location>
        <begin position="355"/>
        <end position="372"/>
    </location>
</feature>
<dbReference type="Pfam" id="PF02518">
    <property type="entry name" value="HATPase_c"/>
    <property type="match status" value="1"/>
</dbReference>
<keyword evidence="13" id="KW-1185">Reference proteome</keyword>
<evidence type="ECO:0000256" key="8">
    <source>
        <dbReference type="ARBA" id="ARBA00023012"/>
    </source>
</evidence>
<dbReference type="InterPro" id="IPR050482">
    <property type="entry name" value="Sensor_HK_TwoCompSys"/>
</dbReference>
<reference evidence="12" key="1">
    <citation type="submission" date="2022-06" db="EMBL/GenBank/DDBJ databases">
        <title>Ornithinimicrobium HY1793.</title>
        <authorList>
            <person name="Huang Y."/>
        </authorList>
    </citation>
    <scope>NUCLEOTIDE SEQUENCE</scope>
    <source>
        <strain evidence="12">HY1793</strain>
    </source>
</reference>
<evidence type="ECO:0000259" key="11">
    <source>
        <dbReference type="SMART" id="SM00387"/>
    </source>
</evidence>
<name>A0ABY4YSH7_9MICO</name>
<evidence type="ECO:0000256" key="6">
    <source>
        <dbReference type="ARBA" id="ARBA00022777"/>
    </source>
</evidence>
<dbReference type="Pfam" id="PF07730">
    <property type="entry name" value="HisKA_3"/>
    <property type="match status" value="1"/>
</dbReference>